<organism evidence="1 2">
    <name type="scientific">Photobacterium aquimaris</name>
    <dbReference type="NCBI Taxonomy" id="512643"/>
    <lineage>
        <taxon>Bacteria</taxon>
        <taxon>Pseudomonadati</taxon>
        <taxon>Pseudomonadota</taxon>
        <taxon>Gammaproteobacteria</taxon>
        <taxon>Vibrionales</taxon>
        <taxon>Vibrionaceae</taxon>
        <taxon>Photobacterium</taxon>
    </lineage>
</organism>
<dbReference type="Proteomes" id="UP000196485">
    <property type="component" value="Unassembled WGS sequence"/>
</dbReference>
<sequence length="158" mass="17801">MANRKTIALRTLQLTYHPMLAQIITEDSVQLINQAQLGCITDKELAVLFAQIALPVTPHPTMTDQYWLLAPCPAFFFLQQHSLSTTLKVQIQIYPVDQVESVIHTLSFIEPSLYHGLQAKPLHNLSKRHQLAKQHHQSVPSKQKLALLANTSPSAVRH</sequence>
<reference evidence="2" key="1">
    <citation type="submission" date="2017-06" db="EMBL/GenBank/DDBJ databases">
        <authorList>
            <person name="Rodrigo-Torres L."/>
            <person name="Arahal R. D."/>
            <person name="Lucena T."/>
        </authorList>
    </citation>
    <scope>NUCLEOTIDE SEQUENCE [LARGE SCALE GENOMIC DNA]</scope>
    <source>
        <strain evidence="2">type strain: CECT 9192</strain>
    </source>
</reference>
<keyword evidence="2" id="KW-1185">Reference proteome</keyword>
<evidence type="ECO:0000313" key="1">
    <source>
        <dbReference type="EMBL" id="SMY16993.1"/>
    </source>
</evidence>
<protein>
    <submittedName>
        <fullName evidence="1">Uncharacterized protein</fullName>
    </submittedName>
</protein>
<name>A0A1Y6KXU4_9GAMM</name>
<proteinExistence type="predicted"/>
<dbReference type="EMBL" id="FYAH01000003">
    <property type="protein sequence ID" value="SMY16993.1"/>
    <property type="molecule type" value="Genomic_DNA"/>
</dbReference>
<evidence type="ECO:0000313" key="2">
    <source>
        <dbReference type="Proteomes" id="UP000196485"/>
    </source>
</evidence>
<gene>
    <name evidence="1" type="ORF">PAQU9191_02234</name>
</gene>
<accession>A0A1Y6KXU4</accession>
<dbReference type="RefSeq" id="WP_087820959.1">
    <property type="nucleotide sequence ID" value="NZ_FYAH01000003.1"/>
</dbReference>
<dbReference type="AlphaFoldDB" id="A0A1Y6KXU4"/>